<evidence type="ECO:0000256" key="1">
    <source>
        <dbReference type="SAM" id="MobiDB-lite"/>
    </source>
</evidence>
<proteinExistence type="predicted"/>
<reference evidence="2" key="1">
    <citation type="submission" date="2018-02" db="EMBL/GenBank/DDBJ databases">
        <title>Rhizophora mucronata_Transcriptome.</title>
        <authorList>
            <person name="Meera S.P."/>
            <person name="Sreeshan A."/>
            <person name="Augustine A."/>
        </authorList>
    </citation>
    <scope>NUCLEOTIDE SEQUENCE</scope>
    <source>
        <tissue evidence="2">Leaf</tissue>
    </source>
</reference>
<feature type="region of interest" description="Disordered" evidence="1">
    <location>
        <begin position="1"/>
        <end position="21"/>
    </location>
</feature>
<dbReference type="EMBL" id="GGEC01057721">
    <property type="protein sequence ID" value="MBX38205.1"/>
    <property type="molecule type" value="Transcribed_RNA"/>
</dbReference>
<dbReference type="AlphaFoldDB" id="A0A2P2N6Z0"/>
<protein>
    <submittedName>
        <fullName evidence="2">Uncharacterized protein</fullName>
    </submittedName>
</protein>
<feature type="compositionally biased region" description="Basic and acidic residues" evidence="1">
    <location>
        <begin position="11"/>
        <end position="21"/>
    </location>
</feature>
<name>A0A2P2N6Z0_RHIMU</name>
<accession>A0A2P2N6Z0</accession>
<organism evidence="2">
    <name type="scientific">Rhizophora mucronata</name>
    <name type="common">Asiatic mangrove</name>
    <dbReference type="NCBI Taxonomy" id="61149"/>
    <lineage>
        <taxon>Eukaryota</taxon>
        <taxon>Viridiplantae</taxon>
        <taxon>Streptophyta</taxon>
        <taxon>Embryophyta</taxon>
        <taxon>Tracheophyta</taxon>
        <taxon>Spermatophyta</taxon>
        <taxon>Magnoliopsida</taxon>
        <taxon>eudicotyledons</taxon>
        <taxon>Gunneridae</taxon>
        <taxon>Pentapetalae</taxon>
        <taxon>rosids</taxon>
        <taxon>fabids</taxon>
        <taxon>Malpighiales</taxon>
        <taxon>Rhizophoraceae</taxon>
        <taxon>Rhizophora</taxon>
    </lineage>
</organism>
<sequence length="21" mass="2484">MSKASFFKSPLVEKRRQSSNR</sequence>
<evidence type="ECO:0000313" key="2">
    <source>
        <dbReference type="EMBL" id="MBX38205.1"/>
    </source>
</evidence>